<proteinExistence type="predicted"/>
<dbReference type="RefSeq" id="WP_155986348.1">
    <property type="nucleotide sequence ID" value="NZ_JFYZ01000020.1"/>
</dbReference>
<protein>
    <submittedName>
        <fullName evidence="1">Uncharacterized protein</fullName>
    </submittedName>
</protein>
<accession>A0A031JSG5</accession>
<comment type="caution">
    <text evidence="1">The sequence shown here is derived from an EMBL/GenBank/DDBJ whole genome shotgun (WGS) entry which is preliminary data.</text>
</comment>
<sequence length="51" mass="5163">MKLLVRSALFAGIAVLAVAGTALAGNLHNKVMTVSLPDGLGSGPIDWLTAM</sequence>
<dbReference type="EMBL" id="JFYZ01000020">
    <property type="protein sequence ID" value="EZP79880.1"/>
    <property type="molecule type" value="Genomic_DNA"/>
</dbReference>
<dbReference type="AlphaFoldDB" id="A0A031JSG5"/>
<dbReference type="Proteomes" id="UP000024329">
    <property type="component" value="Unassembled WGS sequence"/>
</dbReference>
<name>A0A031JSG5_9SPHN</name>
<evidence type="ECO:0000313" key="1">
    <source>
        <dbReference type="EMBL" id="EZP79880.1"/>
    </source>
</evidence>
<gene>
    <name evidence="1" type="ORF">BV97_03663</name>
</gene>
<dbReference type="PATRIC" id="fig|158500.4.peg.3736"/>
<evidence type="ECO:0000313" key="2">
    <source>
        <dbReference type="Proteomes" id="UP000024329"/>
    </source>
</evidence>
<organism evidence="1 2">
    <name type="scientific">Novosphingobium resinovorum</name>
    <dbReference type="NCBI Taxonomy" id="158500"/>
    <lineage>
        <taxon>Bacteria</taxon>
        <taxon>Pseudomonadati</taxon>
        <taxon>Pseudomonadota</taxon>
        <taxon>Alphaproteobacteria</taxon>
        <taxon>Sphingomonadales</taxon>
        <taxon>Sphingomonadaceae</taxon>
        <taxon>Novosphingobium</taxon>
    </lineage>
</organism>
<reference evidence="1 2" key="1">
    <citation type="submission" date="2014-03" db="EMBL/GenBank/DDBJ databases">
        <title>Whole genome sequence of Novosphingobium resinovorum KF1.</title>
        <authorList>
            <person name="Gan H.M."/>
            <person name="Gan H.Y."/>
            <person name="Chew T.H."/>
            <person name="Savka M.A."/>
        </authorList>
    </citation>
    <scope>NUCLEOTIDE SEQUENCE [LARGE SCALE GENOMIC DNA]</scope>
    <source>
        <strain evidence="1 2">KF1</strain>
    </source>
</reference>